<accession>A0A077JUE3</accession>
<protein>
    <submittedName>
        <fullName evidence="4">Rha family transcriptional regulator</fullName>
    </submittedName>
    <submittedName>
        <fullName evidence="3">Rha protein</fullName>
    </submittedName>
</protein>
<dbReference type="AlphaFoldDB" id="A0A077JUE3"/>
<dbReference type="InterPro" id="IPR014054">
    <property type="entry name" value="Phage_regulatory_Rha"/>
</dbReference>
<sequence length="176" mass="20365">MSEIDLDEASLRDLVMVNDGQVVTTSLKVAERFGKRHDNVLRAIDNLDCSAGFRLLNFEETVMWRENPSGGEPIKSRSFDMTKDGFMFLVMGFRGKAAAAWKEAFIHAFNWMAEQLFKRSMDFNTMRNELMAEYRQERGIASLAGKTLRRWQIRAPVIEQKIIEIEREGQLQLFHA</sequence>
<dbReference type="InterPro" id="IPR018877">
    <property type="entry name" value="Phage_P22_Orf201_C"/>
</dbReference>
<evidence type="ECO:0000313" key="5">
    <source>
        <dbReference type="Proteomes" id="UP000194857"/>
    </source>
</evidence>
<dbReference type="Proteomes" id="UP000253594">
    <property type="component" value="Unassembled WGS sequence"/>
</dbReference>
<evidence type="ECO:0000313" key="6">
    <source>
        <dbReference type="Proteomes" id="UP000253594"/>
    </source>
</evidence>
<evidence type="ECO:0000259" key="1">
    <source>
        <dbReference type="Pfam" id="PF10549"/>
    </source>
</evidence>
<reference evidence="4" key="4">
    <citation type="submission" date="2023-10" db="EMBL/GenBank/DDBJ databases">
        <title>Pathogen: clinical or host-associated sample.</title>
        <authorList>
            <person name="Hergert J."/>
            <person name="Casey R."/>
            <person name="Wagner J."/>
            <person name="Young E.L."/>
            <person name="Oakeson K.F."/>
        </authorList>
    </citation>
    <scope>NUCLEOTIDE SEQUENCE</scope>
    <source>
        <strain evidence="4">2021CK-01020</strain>
    </source>
</reference>
<evidence type="ECO:0000313" key="4">
    <source>
        <dbReference type="EMBL" id="WOS76186.1"/>
    </source>
</evidence>
<evidence type="ECO:0000313" key="3">
    <source>
        <dbReference type="EMBL" id="RCI70489.1"/>
    </source>
</evidence>
<dbReference type="RefSeq" id="WP_003085732.1">
    <property type="nucleotide sequence ID" value="NZ_AP014622.1"/>
</dbReference>
<feature type="domain" description="Bacteriophage P22 Orf201 C-terminal" evidence="1">
    <location>
        <begin position="127"/>
        <end position="173"/>
    </location>
</feature>
<gene>
    <name evidence="2" type="ORF">CAZ10_31560</name>
    <name evidence="3" type="ORF">DT376_34260</name>
    <name evidence="4" type="ORF">L4V69_27300</name>
</gene>
<reference evidence="2 5" key="1">
    <citation type="submission" date="2017-05" db="EMBL/GenBank/DDBJ databases">
        <authorList>
            <person name="Song R."/>
            <person name="Chenine A.L."/>
            <person name="Ruprecht R.M."/>
        </authorList>
    </citation>
    <scope>NUCLEOTIDE SEQUENCE [LARGE SCALE GENOMIC DNA]</scope>
    <source>
        <strain evidence="2 5">S567_C10_BS</strain>
    </source>
</reference>
<dbReference type="EMBL" id="CP136986">
    <property type="protein sequence ID" value="WOS76186.1"/>
    <property type="molecule type" value="Genomic_DNA"/>
</dbReference>
<dbReference type="EMBL" id="NFFZ01000025">
    <property type="protein sequence ID" value="OTI55837.1"/>
    <property type="molecule type" value="Genomic_DNA"/>
</dbReference>
<dbReference type="NCBIfam" id="TIGR02681">
    <property type="entry name" value="phage_pRha"/>
    <property type="match status" value="1"/>
</dbReference>
<dbReference type="Pfam" id="PF09669">
    <property type="entry name" value="Phage_pRha"/>
    <property type="match status" value="1"/>
</dbReference>
<dbReference type="EMBL" id="QORE01002064">
    <property type="protein sequence ID" value="RCI70489.1"/>
    <property type="molecule type" value="Genomic_DNA"/>
</dbReference>
<reference evidence="4" key="3">
    <citation type="submission" date="2023-06" db="EMBL/GenBank/DDBJ databases">
        <authorList>
            <consortium name="Clinical and Environmental Microbiology Branch: Whole genome sequencing antimicrobial resistance pathogens in the healthcare setting"/>
        </authorList>
    </citation>
    <scope>NUCLEOTIDE SEQUENCE</scope>
    <source>
        <strain evidence="4">2021CK-01020</strain>
    </source>
</reference>
<evidence type="ECO:0000313" key="2">
    <source>
        <dbReference type="EMBL" id="OTI55837.1"/>
    </source>
</evidence>
<dbReference type="Proteomes" id="UP000194857">
    <property type="component" value="Unassembled WGS sequence"/>
</dbReference>
<reference evidence="3 6" key="2">
    <citation type="submission" date="2018-07" db="EMBL/GenBank/DDBJ databases">
        <title>Mechanisms of high-level aminoglycoside resistance among Gram-negative pathogens in Brazil.</title>
        <authorList>
            <person name="Ballaben A.S."/>
            <person name="Darini A.L.C."/>
            <person name="Doi Y."/>
        </authorList>
    </citation>
    <scope>NUCLEOTIDE SEQUENCE [LARGE SCALE GENOMIC DNA]</scope>
    <source>
        <strain evidence="3 6">B2-305</strain>
    </source>
</reference>
<organism evidence="3 6">
    <name type="scientific">Pseudomonas aeruginosa</name>
    <dbReference type="NCBI Taxonomy" id="287"/>
    <lineage>
        <taxon>Bacteria</taxon>
        <taxon>Pseudomonadati</taxon>
        <taxon>Pseudomonadota</taxon>
        <taxon>Gammaproteobacteria</taxon>
        <taxon>Pseudomonadales</taxon>
        <taxon>Pseudomonadaceae</taxon>
        <taxon>Pseudomonas</taxon>
    </lineage>
</organism>
<dbReference type="Proteomes" id="UP001297540">
    <property type="component" value="Chromosome"/>
</dbReference>
<dbReference type="Pfam" id="PF10549">
    <property type="entry name" value="ORF11CD3"/>
    <property type="match status" value="1"/>
</dbReference>
<dbReference type="KEGG" id="paeb:NCGM1900_1927"/>
<proteinExistence type="predicted"/>
<name>A0A077JUE3_PSEAI</name>